<keyword evidence="1" id="KW-0472">Membrane</keyword>
<dbReference type="EMBL" id="AMQN01023021">
    <property type="status" value="NOT_ANNOTATED_CDS"/>
    <property type="molecule type" value="Genomic_DNA"/>
</dbReference>
<dbReference type="EMBL" id="AMQN01023022">
    <property type="status" value="NOT_ANNOTATED_CDS"/>
    <property type="molecule type" value="Genomic_DNA"/>
</dbReference>
<reference evidence="2 4" key="2">
    <citation type="journal article" date="2013" name="Nature">
        <title>Insights into bilaterian evolution from three spiralian genomes.</title>
        <authorList>
            <person name="Simakov O."/>
            <person name="Marletaz F."/>
            <person name="Cho S.J."/>
            <person name="Edsinger-Gonzales E."/>
            <person name="Havlak P."/>
            <person name="Hellsten U."/>
            <person name="Kuo D.H."/>
            <person name="Larsson T."/>
            <person name="Lv J."/>
            <person name="Arendt D."/>
            <person name="Savage R."/>
            <person name="Osoegawa K."/>
            <person name="de Jong P."/>
            <person name="Grimwood J."/>
            <person name="Chapman J.A."/>
            <person name="Shapiro H."/>
            <person name="Aerts A."/>
            <person name="Otillar R.P."/>
            <person name="Terry A.Y."/>
            <person name="Boore J.L."/>
            <person name="Grigoriev I.V."/>
            <person name="Lindberg D.R."/>
            <person name="Seaver E.C."/>
            <person name="Weisblat D.A."/>
            <person name="Putnam N.H."/>
            <person name="Rokhsar D.S."/>
        </authorList>
    </citation>
    <scope>NUCLEOTIDE SEQUENCE</scope>
    <source>
        <strain evidence="2 4">I ESC-2004</strain>
    </source>
</reference>
<dbReference type="AlphaFoldDB" id="R7UHR2"/>
<organism evidence="2">
    <name type="scientific">Capitella teleta</name>
    <name type="common">Polychaete worm</name>
    <dbReference type="NCBI Taxonomy" id="283909"/>
    <lineage>
        <taxon>Eukaryota</taxon>
        <taxon>Metazoa</taxon>
        <taxon>Spiralia</taxon>
        <taxon>Lophotrochozoa</taxon>
        <taxon>Annelida</taxon>
        <taxon>Polychaeta</taxon>
        <taxon>Sedentaria</taxon>
        <taxon>Scolecida</taxon>
        <taxon>Capitellidae</taxon>
        <taxon>Capitella</taxon>
    </lineage>
</organism>
<evidence type="ECO:0000256" key="1">
    <source>
        <dbReference type="SAM" id="Phobius"/>
    </source>
</evidence>
<dbReference type="HOGENOM" id="CLU_1808037_0_0_1"/>
<accession>R7UHR2</accession>
<dbReference type="EMBL" id="KB300958">
    <property type="protein sequence ID" value="ELU06064.1"/>
    <property type="molecule type" value="Genomic_DNA"/>
</dbReference>
<dbReference type="Proteomes" id="UP000014760">
    <property type="component" value="Unassembled WGS sequence"/>
</dbReference>
<reference evidence="3" key="3">
    <citation type="submission" date="2015-06" db="UniProtKB">
        <authorList>
            <consortium name="EnsemblMetazoa"/>
        </authorList>
    </citation>
    <scope>IDENTIFICATION</scope>
</reference>
<feature type="transmembrane region" description="Helical" evidence="1">
    <location>
        <begin position="109"/>
        <end position="133"/>
    </location>
</feature>
<keyword evidence="1" id="KW-1133">Transmembrane helix</keyword>
<keyword evidence="1" id="KW-0812">Transmembrane</keyword>
<evidence type="ECO:0000313" key="3">
    <source>
        <dbReference type="EnsemblMetazoa" id="CapteP190872"/>
    </source>
</evidence>
<gene>
    <name evidence="2" type="ORF">CAPTEDRAFT_190872</name>
</gene>
<evidence type="ECO:0000313" key="2">
    <source>
        <dbReference type="EMBL" id="ELU06064.1"/>
    </source>
</evidence>
<evidence type="ECO:0000313" key="4">
    <source>
        <dbReference type="Proteomes" id="UP000014760"/>
    </source>
</evidence>
<protein>
    <submittedName>
        <fullName evidence="2 3">Uncharacterized protein</fullName>
    </submittedName>
</protein>
<keyword evidence="4" id="KW-1185">Reference proteome</keyword>
<proteinExistence type="predicted"/>
<name>R7UHR2_CAPTE</name>
<reference evidence="4" key="1">
    <citation type="submission" date="2012-12" db="EMBL/GenBank/DDBJ databases">
        <authorList>
            <person name="Hellsten U."/>
            <person name="Grimwood J."/>
            <person name="Chapman J.A."/>
            <person name="Shapiro H."/>
            <person name="Aerts A."/>
            <person name="Otillar R.P."/>
            <person name="Terry A.Y."/>
            <person name="Boore J.L."/>
            <person name="Simakov O."/>
            <person name="Marletaz F."/>
            <person name="Cho S.-J."/>
            <person name="Edsinger-Gonzales E."/>
            <person name="Havlak P."/>
            <person name="Kuo D.-H."/>
            <person name="Larsson T."/>
            <person name="Lv J."/>
            <person name="Arendt D."/>
            <person name="Savage R."/>
            <person name="Osoegawa K."/>
            <person name="de Jong P."/>
            <person name="Lindberg D.R."/>
            <person name="Seaver E.C."/>
            <person name="Weisblat D.A."/>
            <person name="Putnam N.H."/>
            <person name="Grigoriev I.V."/>
            <person name="Rokhsar D.S."/>
        </authorList>
    </citation>
    <scope>NUCLEOTIDE SEQUENCE</scope>
    <source>
        <strain evidence="4">I ESC-2004</strain>
    </source>
</reference>
<dbReference type="EnsemblMetazoa" id="CapteT190872">
    <property type="protein sequence ID" value="CapteP190872"/>
    <property type="gene ID" value="CapteG190872"/>
</dbReference>
<sequence length="143" mass="15734">MTCRTPKLRLSPTNELGSFKAEYRFGFLFKGFGEYQERDDQRNTTTVLTIEVAPVELPPIAKHHWPPHDVTKREPLTLEARKTKLQVQAGNTNGHAGCLSYVASEGAPLTMILGISTGAVTVLIIASIIACCVTRKPKNQEAQ</sequence>